<dbReference type="Proteomes" id="UP001370758">
    <property type="component" value="Unassembled WGS sequence"/>
</dbReference>
<dbReference type="EMBL" id="JAVHJL010000003">
    <property type="protein sequence ID" value="KAK6507981.1"/>
    <property type="molecule type" value="Genomic_DNA"/>
</dbReference>
<dbReference type="SUPFAM" id="SSF53098">
    <property type="entry name" value="Ribonuclease H-like"/>
    <property type="match status" value="1"/>
</dbReference>
<accession>A0AAV9WHQ7</accession>
<gene>
    <name evidence="2" type="ORF">TWF481_006401</name>
</gene>
<reference evidence="2 3" key="1">
    <citation type="submission" date="2023-08" db="EMBL/GenBank/DDBJ databases">
        <authorList>
            <person name="Palmer J.M."/>
        </authorList>
    </citation>
    <scope>NUCLEOTIDE SEQUENCE [LARGE SCALE GENOMIC DNA]</scope>
    <source>
        <strain evidence="2 3">TWF481</strain>
    </source>
</reference>
<comment type="caution">
    <text evidence="2">The sequence shown here is derived from an EMBL/GenBank/DDBJ whole genome shotgun (WGS) entry which is preliminary data.</text>
</comment>
<evidence type="ECO:0000313" key="2">
    <source>
        <dbReference type="EMBL" id="KAK6507981.1"/>
    </source>
</evidence>
<protein>
    <recommendedName>
        <fullName evidence="1">RNase H type-1 domain-containing protein</fullName>
    </recommendedName>
</protein>
<dbReference type="PROSITE" id="PS50879">
    <property type="entry name" value="RNASE_H_1"/>
    <property type="match status" value="1"/>
</dbReference>
<dbReference type="GO" id="GO:0004523">
    <property type="term" value="F:RNA-DNA hybrid ribonuclease activity"/>
    <property type="evidence" value="ECO:0007669"/>
    <property type="project" value="InterPro"/>
</dbReference>
<evidence type="ECO:0000313" key="3">
    <source>
        <dbReference type="Proteomes" id="UP001370758"/>
    </source>
</evidence>
<dbReference type="InterPro" id="IPR002156">
    <property type="entry name" value="RNaseH_domain"/>
</dbReference>
<feature type="domain" description="RNase H type-1" evidence="1">
    <location>
        <begin position="197"/>
        <end position="393"/>
    </location>
</feature>
<name>A0AAV9WHQ7_9PEZI</name>
<evidence type="ECO:0000259" key="1">
    <source>
        <dbReference type="PROSITE" id="PS50879"/>
    </source>
</evidence>
<organism evidence="2 3">
    <name type="scientific">Arthrobotrys musiformis</name>
    <dbReference type="NCBI Taxonomy" id="47236"/>
    <lineage>
        <taxon>Eukaryota</taxon>
        <taxon>Fungi</taxon>
        <taxon>Dikarya</taxon>
        <taxon>Ascomycota</taxon>
        <taxon>Pezizomycotina</taxon>
        <taxon>Orbiliomycetes</taxon>
        <taxon>Orbiliales</taxon>
        <taxon>Orbiliaceae</taxon>
        <taxon>Arthrobotrys</taxon>
    </lineage>
</organism>
<keyword evidence="3" id="KW-1185">Reference proteome</keyword>
<proteinExistence type="predicted"/>
<dbReference type="Gene3D" id="3.30.420.10">
    <property type="entry name" value="Ribonuclease H-like superfamily/Ribonuclease H"/>
    <property type="match status" value="1"/>
</dbReference>
<dbReference type="InterPro" id="IPR036397">
    <property type="entry name" value="RNaseH_sf"/>
</dbReference>
<dbReference type="GO" id="GO:0003676">
    <property type="term" value="F:nucleic acid binding"/>
    <property type="evidence" value="ECO:0007669"/>
    <property type="project" value="InterPro"/>
</dbReference>
<sequence>MAPPRGLVIVENEIEPMDLTVCSFPFTGYLPTSKEIKFCCVKQLPMPILDLNFFRQNLLGRKSVPWTANWTLSFPEWRSPEGSCIFPMTKDKSYNKDDGEAFMFRSVVGNDVRIHAFGIVTLPVVLYGVALSIQCLLVDRMYFIPLAREIEVPLILDARLFNGRRLPLKLTIFKPAFVVKRGKPDLCLVWSNSPEKLTNIICISVVGACVEYGEHLEEEMQMIRETYLEEEEEFDPSDPEYHEPDRPKFYEKLMGQSFSGAGVFFSPNSQFNTSRRLDDDVNTPERAQLQAAIEGMKCLRNLTRFTGYNFRTAVILTESSYVCRATKDPGTVLEWAMRGWKTESGEDIENKDLWQDYLKNVDPYHRIDWQMCERNSRAPAAVLARRAALENILLAEGPDDERNERERNLPSQFFEVRDDQAGPLYDDFLNISAEETTSRISAVVFEAGVCAEDLPKGFYIMVDCGQCRKVHSHIDRQCPAFKTSA</sequence>
<dbReference type="InterPro" id="IPR012337">
    <property type="entry name" value="RNaseH-like_sf"/>
</dbReference>
<dbReference type="AlphaFoldDB" id="A0AAV9WHQ7"/>